<evidence type="ECO:0000256" key="9">
    <source>
        <dbReference type="ARBA" id="ARBA00052017"/>
    </source>
</evidence>
<dbReference type="PANTHER" id="PTHR11067">
    <property type="entry name" value="INOSINE TRIPHOSPHATE PYROPHOSPHATASE/HAM1 PROTEIN"/>
    <property type="match status" value="1"/>
</dbReference>
<evidence type="ECO:0000256" key="11">
    <source>
        <dbReference type="RuleBase" id="RU003781"/>
    </source>
</evidence>
<proteinExistence type="inferred from homology"/>
<dbReference type="SUPFAM" id="SSF52972">
    <property type="entry name" value="ITPase-like"/>
    <property type="match status" value="1"/>
</dbReference>
<dbReference type="GO" id="GO:0000166">
    <property type="term" value="F:nucleotide binding"/>
    <property type="evidence" value="ECO:0007669"/>
    <property type="project" value="UniProtKB-KW"/>
</dbReference>
<dbReference type="NCBIfam" id="NF011397">
    <property type="entry name" value="PRK14822.1"/>
    <property type="match status" value="1"/>
</dbReference>
<reference evidence="12 13" key="1">
    <citation type="submission" date="2017-02" db="EMBL/GenBank/DDBJ databases">
        <authorList>
            <person name="Peterson S.W."/>
        </authorList>
    </citation>
    <scope>NUCLEOTIDE SEQUENCE [LARGE SCALE GENOMIC DNA]</scope>
    <source>
        <strain evidence="12 13">DSM 18034</strain>
    </source>
</reference>
<keyword evidence="4 10" id="KW-0547">Nucleotide-binding</keyword>
<feature type="binding site" evidence="10">
    <location>
        <begin position="153"/>
        <end position="156"/>
    </location>
    <ligand>
        <name>substrate</name>
    </ligand>
</feature>
<comment type="function">
    <text evidence="10">Pyrophosphatase that catalyzes the hydrolysis of nucleoside triphosphates to their monophosphate derivatives, with a high preference for the non-canonical purine nucleotides XTP (xanthosine triphosphate), dITP (deoxyinosine triphosphate) and ITP. Seems to function as a house-cleaning enzyme that removes non-canonical purine nucleotides from the nucleotide pool, thus preventing their incorporation into DNA/RNA and avoiding chromosomal lesions.</text>
</comment>
<organism evidence="12 13">
    <name type="scientific">Desulfobaculum bizertense DSM 18034</name>
    <dbReference type="NCBI Taxonomy" id="1121442"/>
    <lineage>
        <taxon>Bacteria</taxon>
        <taxon>Pseudomonadati</taxon>
        <taxon>Thermodesulfobacteriota</taxon>
        <taxon>Desulfovibrionia</taxon>
        <taxon>Desulfovibrionales</taxon>
        <taxon>Desulfovibrionaceae</taxon>
        <taxon>Desulfobaculum</taxon>
    </lineage>
</organism>
<comment type="catalytic activity">
    <reaction evidence="9 10">
        <text>XTP + H2O = XMP + diphosphate + H(+)</text>
        <dbReference type="Rhea" id="RHEA:28610"/>
        <dbReference type="ChEBI" id="CHEBI:15377"/>
        <dbReference type="ChEBI" id="CHEBI:15378"/>
        <dbReference type="ChEBI" id="CHEBI:33019"/>
        <dbReference type="ChEBI" id="CHEBI:57464"/>
        <dbReference type="ChEBI" id="CHEBI:61314"/>
        <dbReference type="EC" id="3.6.1.66"/>
    </reaction>
</comment>
<dbReference type="GO" id="GO:0009146">
    <property type="term" value="P:purine nucleoside triphosphate catabolic process"/>
    <property type="evidence" value="ECO:0007669"/>
    <property type="project" value="UniProtKB-UniRule"/>
</dbReference>
<dbReference type="STRING" id="1121442.SAMN02745702_02338"/>
<dbReference type="GO" id="GO:0036222">
    <property type="term" value="F:XTP diphosphatase activity"/>
    <property type="evidence" value="ECO:0007669"/>
    <property type="project" value="UniProtKB-UniRule"/>
</dbReference>
<dbReference type="GO" id="GO:0046872">
    <property type="term" value="F:metal ion binding"/>
    <property type="evidence" value="ECO:0007669"/>
    <property type="project" value="UniProtKB-KW"/>
</dbReference>
<dbReference type="EC" id="3.6.1.66" evidence="10"/>
<keyword evidence="6 10" id="KW-0460">Magnesium</keyword>
<dbReference type="CDD" id="cd00515">
    <property type="entry name" value="HAM1"/>
    <property type="match status" value="1"/>
</dbReference>
<evidence type="ECO:0000313" key="13">
    <source>
        <dbReference type="Proteomes" id="UP000189733"/>
    </source>
</evidence>
<dbReference type="Proteomes" id="UP000189733">
    <property type="component" value="Unassembled WGS sequence"/>
</dbReference>
<evidence type="ECO:0000256" key="6">
    <source>
        <dbReference type="ARBA" id="ARBA00022842"/>
    </source>
</evidence>
<evidence type="ECO:0000256" key="2">
    <source>
        <dbReference type="ARBA" id="ARBA00011738"/>
    </source>
</evidence>
<dbReference type="FunFam" id="3.90.950.10:FF:000001">
    <property type="entry name" value="dITP/XTP pyrophosphatase"/>
    <property type="match status" value="1"/>
</dbReference>
<evidence type="ECO:0000256" key="4">
    <source>
        <dbReference type="ARBA" id="ARBA00022741"/>
    </source>
</evidence>
<keyword evidence="7 10" id="KW-0546">Nucleotide metabolism</keyword>
<evidence type="ECO:0000256" key="1">
    <source>
        <dbReference type="ARBA" id="ARBA00008023"/>
    </source>
</evidence>
<feature type="active site" description="Proton acceptor" evidence="10">
    <location>
        <position position="70"/>
    </location>
</feature>
<keyword evidence="3 10" id="KW-0479">Metal-binding</keyword>
<comment type="similarity">
    <text evidence="1 10 11">Belongs to the HAM1 NTPase family.</text>
</comment>
<accession>A0A1T4WJM4</accession>
<dbReference type="PANTHER" id="PTHR11067:SF9">
    <property type="entry name" value="INOSINE TRIPHOSPHATE PYROPHOSPHATASE"/>
    <property type="match status" value="1"/>
</dbReference>
<comment type="subunit">
    <text evidence="2 10">Homodimer.</text>
</comment>
<feature type="binding site" evidence="10">
    <location>
        <begin position="181"/>
        <end position="182"/>
    </location>
    <ligand>
        <name>substrate</name>
    </ligand>
</feature>
<name>A0A1T4WJM4_9BACT</name>
<dbReference type="InterPro" id="IPR029001">
    <property type="entry name" value="ITPase-like_fam"/>
</dbReference>
<dbReference type="Gene3D" id="3.90.950.10">
    <property type="match status" value="1"/>
</dbReference>
<feature type="binding site" evidence="10">
    <location>
        <position position="70"/>
    </location>
    <ligand>
        <name>Mg(2+)</name>
        <dbReference type="ChEBI" id="CHEBI:18420"/>
    </ligand>
</feature>
<feature type="binding site" evidence="10">
    <location>
        <position position="71"/>
    </location>
    <ligand>
        <name>substrate</name>
    </ligand>
</feature>
<dbReference type="GO" id="GO:0005829">
    <property type="term" value="C:cytosol"/>
    <property type="evidence" value="ECO:0007669"/>
    <property type="project" value="TreeGrafter"/>
</dbReference>
<dbReference type="EMBL" id="FUYA01000008">
    <property type="protein sequence ID" value="SKA77377.1"/>
    <property type="molecule type" value="Genomic_DNA"/>
</dbReference>
<evidence type="ECO:0000256" key="3">
    <source>
        <dbReference type="ARBA" id="ARBA00022723"/>
    </source>
</evidence>
<comment type="cofactor">
    <cofactor evidence="10">
        <name>Mg(2+)</name>
        <dbReference type="ChEBI" id="CHEBI:18420"/>
    </cofactor>
    <text evidence="10">Binds 1 Mg(2+) ion per subunit.</text>
</comment>
<dbReference type="GO" id="GO:0035870">
    <property type="term" value="F:dITP diphosphatase activity"/>
    <property type="evidence" value="ECO:0007669"/>
    <property type="project" value="UniProtKB-UniRule"/>
</dbReference>
<keyword evidence="13" id="KW-1185">Reference proteome</keyword>
<comment type="catalytic activity">
    <reaction evidence="8 10">
        <text>dITP + H2O = dIMP + diphosphate + H(+)</text>
        <dbReference type="Rhea" id="RHEA:28342"/>
        <dbReference type="ChEBI" id="CHEBI:15377"/>
        <dbReference type="ChEBI" id="CHEBI:15378"/>
        <dbReference type="ChEBI" id="CHEBI:33019"/>
        <dbReference type="ChEBI" id="CHEBI:61194"/>
        <dbReference type="ChEBI" id="CHEBI:61382"/>
        <dbReference type="EC" id="3.6.1.66"/>
    </reaction>
</comment>
<comment type="catalytic activity">
    <reaction evidence="10">
        <text>ITP + H2O = IMP + diphosphate + H(+)</text>
        <dbReference type="Rhea" id="RHEA:29399"/>
        <dbReference type="ChEBI" id="CHEBI:15377"/>
        <dbReference type="ChEBI" id="CHEBI:15378"/>
        <dbReference type="ChEBI" id="CHEBI:33019"/>
        <dbReference type="ChEBI" id="CHEBI:58053"/>
        <dbReference type="ChEBI" id="CHEBI:61402"/>
        <dbReference type="EC" id="3.6.1.66"/>
    </reaction>
</comment>
<sequence length="203" mass="22314">MNAVVLATRNKGKIREFSEMLQNFQLNVLGLDDFPEIGEIEETGVTFEANARIKASEVAKATGLVAIADDSGLEVDALDGAPGVFSARFSAPNPTDEKNNALLLEKLQGVPYEKRTARFRCVMLAYAPDGQELCADGSWEGHIAEQPEGDNGFGYDPLFVDSISGKHSACLSRDEKNARSHRGKALRKLLEDWPFFWGRVKHS</sequence>
<dbReference type="InterPro" id="IPR002637">
    <property type="entry name" value="RdgB/HAM1"/>
</dbReference>
<dbReference type="HAMAP" id="MF_01405">
    <property type="entry name" value="Non_canon_purine_NTPase"/>
    <property type="match status" value="1"/>
</dbReference>
<evidence type="ECO:0000256" key="5">
    <source>
        <dbReference type="ARBA" id="ARBA00022801"/>
    </source>
</evidence>
<dbReference type="Pfam" id="PF01725">
    <property type="entry name" value="Ham1p_like"/>
    <property type="match status" value="1"/>
</dbReference>
<keyword evidence="5 10" id="KW-0378">Hydrolase</keyword>
<dbReference type="GO" id="GO:0009117">
    <property type="term" value="P:nucleotide metabolic process"/>
    <property type="evidence" value="ECO:0007669"/>
    <property type="project" value="UniProtKB-KW"/>
</dbReference>
<feature type="binding site" evidence="10">
    <location>
        <begin position="8"/>
        <end position="13"/>
    </location>
    <ligand>
        <name>substrate</name>
    </ligand>
</feature>
<dbReference type="NCBIfam" id="TIGR00042">
    <property type="entry name" value="RdgB/HAM1 family non-canonical purine NTP pyrophosphatase"/>
    <property type="match status" value="1"/>
</dbReference>
<gene>
    <name evidence="12" type="ORF">SAMN02745702_02338</name>
</gene>
<feature type="binding site" evidence="10">
    <location>
        <position position="176"/>
    </location>
    <ligand>
        <name>substrate</name>
    </ligand>
</feature>
<evidence type="ECO:0000256" key="10">
    <source>
        <dbReference type="HAMAP-Rule" id="MF_01405"/>
    </source>
</evidence>
<evidence type="ECO:0000256" key="7">
    <source>
        <dbReference type="ARBA" id="ARBA00023080"/>
    </source>
</evidence>
<evidence type="ECO:0000313" key="12">
    <source>
        <dbReference type="EMBL" id="SKA77377.1"/>
    </source>
</evidence>
<dbReference type="InterPro" id="IPR020922">
    <property type="entry name" value="dITP/XTP_pyrophosphatase"/>
</dbReference>
<dbReference type="GO" id="GO:0017111">
    <property type="term" value="F:ribonucleoside triphosphate phosphatase activity"/>
    <property type="evidence" value="ECO:0007669"/>
    <property type="project" value="InterPro"/>
</dbReference>
<feature type="binding site" evidence="10">
    <location>
        <position position="41"/>
    </location>
    <ligand>
        <name>Mg(2+)</name>
        <dbReference type="ChEBI" id="CHEBI:18420"/>
    </ligand>
</feature>
<evidence type="ECO:0000256" key="8">
    <source>
        <dbReference type="ARBA" id="ARBA00051875"/>
    </source>
</evidence>
<dbReference type="GO" id="GO:0036220">
    <property type="term" value="F:ITP diphosphatase activity"/>
    <property type="evidence" value="ECO:0007669"/>
    <property type="project" value="UniProtKB-UniRule"/>
</dbReference>
<protein>
    <recommendedName>
        <fullName evidence="10">dITP/XTP pyrophosphatase</fullName>
        <ecNumber evidence="10">3.6.1.66</ecNumber>
    </recommendedName>
    <alternativeName>
        <fullName evidence="10">Non-canonical purine NTP pyrophosphatase</fullName>
    </alternativeName>
    <alternativeName>
        <fullName evidence="10">Non-standard purine NTP pyrophosphatase</fullName>
    </alternativeName>
    <alternativeName>
        <fullName evidence="10">Nucleoside-triphosphate diphosphatase</fullName>
    </alternativeName>
    <alternativeName>
        <fullName evidence="10">Nucleoside-triphosphate pyrophosphatase</fullName>
        <shortName evidence="10">NTPase</shortName>
    </alternativeName>
</protein>
<dbReference type="AlphaFoldDB" id="A0A1T4WJM4"/>